<evidence type="ECO:0000313" key="3">
    <source>
        <dbReference type="Proteomes" id="UP000314294"/>
    </source>
</evidence>
<evidence type="ECO:0000313" key="2">
    <source>
        <dbReference type="EMBL" id="TNN70808.1"/>
    </source>
</evidence>
<comment type="caution">
    <text evidence="2">The sequence shown here is derived from an EMBL/GenBank/DDBJ whole genome shotgun (WGS) entry which is preliminary data.</text>
</comment>
<proteinExistence type="predicted"/>
<dbReference type="Proteomes" id="UP000314294">
    <property type="component" value="Unassembled WGS sequence"/>
</dbReference>
<keyword evidence="3" id="KW-1185">Reference proteome</keyword>
<feature type="region of interest" description="Disordered" evidence="1">
    <location>
        <begin position="1"/>
        <end position="21"/>
    </location>
</feature>
<dbReference type="AlphaFoldDB" id="A0A4Z2HYS1"/>
<protein>
    <submittedName>
        <fullName evidence="2">Uncharacterized protein</fullName>
    </submittedName>
</protein>
<evidence type="ECO:0000256" key="1">
    <source>
        <dbReference type="SAM" id="MobiDB-lite"/>
    </source>
</evidence>
<organism evidence="2 3">
    <name type="scientific">Liparis tanakae</name>
    <name type="common">Tanaka's snailfish</name>
    <dbReference type="NCBI Taxonomy" id="230148"/>
    <lineage>
        <taxon>Eukaryota</taxon>
        <taxon>Metazoa</taxon>
        <taxon>Chordata</taxon>
        <taxon>Craniata</taxon>
        <taxon>Vertebrata</taxon>
        <taxon>Euteleostomi</taxon>
        <taxon>Actinopterygii</taxon>
        <taxon>Neopterygii</taxon>
        <taxon>Teleostei</taxon>
        <taxon>Neoteleostei</taxon>
        <taxon>Acanthomorphata</taxon>
        <taxon>Eupercaria</taxon>
        <taxon>Perciformes</taxon>
        <taxon>Cottioidei</taxon>
        <taxon>Cottales</taxon>
        <taxon>Liparidae</taxon>
        <taxon>Liparis</taxon>
    </lineage>
</organism>
<reference evidence="2 3" key="1">
    <citation type="submission" date="2019-03" db="EMBL/GenBank/DDBJ databases">
        <title>First draft genome of Liparis tanakae, snailfish: a comprehensive survey of snailfish specific genes.</title>
        <authorList>
            <person name="Kim W."/>
            <person name="Song I."/>
            <person name="Jeong J.-H."/>
            <person name="Kim D."/>
            <person name="Kim S."/>
            <person name="Ryu S."/>
            <person name="Song J.Y."/>
            <person name="Lee S.K."/>
        </authorList>
    </citation>
    <scope>NUCLEOTIDE SEQUENCE [LARGE SCALE GENOMIC DNA]</scope>
    <source>
        <tissue evidence="2">Muscle</tissue>
    </source>
</reference>
<dbReference type="EMBL" id="SRLO01000158">
    <property type="protein sequence ID" value="TNN70808.1"/>
    <property type="molecule type" value="Genomic_DNA"/>
</dbReference>
<gene>
    <name evidence="2" type="ORF">EYF80_018942</name>
</gene>
<accession>A0A4Z2HYS1</accession>
<name>A0A4Z2HYS1_9TELE</name>
<sequence length="158" mass="17865">MQRREGKDSFKYAGSQPVSHKHRRIRELQQLQQQQLNFRGQEVCASCNLPRLSAFTRSGQPPALKQHHASAGHAEVGTPELRDGLLRLFKLLRLLRLEPGTPVTDDGTMLEVMEDMELDGENMVCEDKGLTFMELKKGKLLVDNEADVRPLAAQLLYV</sequence>
<feature type="compositionally biased region" description="Basic and acidic residues" evidence="1">
    <location>
        <begin position="1"/>
        <end position="10"/>
    </location>
</feature>